<keyword evidence="8" id="KW-1185">Reference proteome</keyword>
<dbReference type="RefSeq" id="WP_175277374.1">
    <property type="nucleotide sequence ID" value="NZ_CP054836.1"/>
</dbReference>
<gene>
    <name evidence="7" type="ORF">HTY61_13970</name>
</gene>
<keyword evidence="1" id="KW-1003">Cell membrane</keyword>
<dbReference type="PANTHER" id="PTHR41164">
    <property type="entry name" value="CURLI PRODUCTION ASSEMBLY/TRANSPORT COMPONENT CSGG"/>
    <property type="match status" value="1"/>
</dbReference>
<keyword evidence="2 6" id="KW-0732">Signal</keyword>
<dbReference type="GO" id="GO:0030288">
    <property type="term" value="C:outer membrane-bounded periplasmic space"/>
    <property type="evidence" value="ECO:0007669"/>
    <property type="project" value="InterPro"/>
</dbReference>
<evidence type="ECO:0000313" key="7">
    <source>
        <dbReference type="EMBL" id="QKV19482.1"/>
    </source>
</evidence>
<dbReference type="Pfam" id="PF03783">
    <property type="entry name" value="CsgG"/>
    <property type="match status" value="1"/>
</dbReference>
<sequence>MTSPCLRLCFLALPILLAACATTNEPLISAPAKIIEPTAATSLVNELPPPSEPIFVAVYEFPDLTGQYKPGSKFAEYSKAVTQGADAILVDVLQNAGHGKWFEVVERRGLTNILKERQLISATRQQFLGNNAEPLPPLNFAGMLIEGGIVAYESNVTTGGLGAKYLGIGGDTQFRTDVVTVNLRAVSVQTGKVLRSVTTTKRLYSTALRGSVFKYVGLNELLELEAGVTQNQPAQLAVREAIEYAVYALILEGVEHGLWQFADPQEGERLLATYRTRQATA</sequence>
<proteinExistence type="predicted"/>
<keyword evidence="4" id="KW-0564">Palmitate</keyword>
<dbReference type="PROSITE" id="PS51257">
    <property type="entry name" value="PROKAR_LIPOPROTEIN"/>
    <property type="match status" value="1"/>
</dbReference>
<dbReference type="PANTHER" id="PTHR41164:SF1">
    <property type="entry name" value="CURLI PRODUCTION ASSEMBLY_TRANSPORT COMPONENT CSGG"/>
    <property type="match status" value="1"/>
</dbReference>
<dbReference type="AlphaFoldDB" id="A0A6N1VJB0"/>
<protein>
    <submittedName>
        <fullName evidence="7">Curli production assembly protein CsgG</fullName>
    </submittedName>
</protein>
<organism evidence="7 8">
    <name type="scientific">Oricola thermophila</name>
    <dbReference type="NCBI Taxonomy" id="2742145"/>
    <lineage>
        <taxon>Bacteria</taxon>
        <taxon>Pseudomonadati</taxon>
        <taxon>Pseudomonadota</taxon>
        <taxon>Alphaproteobacteria</taxon>
        <taxon>Hyphomicrobiales</taxon>
        <taxon>Ahrensiaceae</taxon>
        <taxon>Oricola</taxon>
    </lineage>
</organism>
<keyword evidence="3" id="KW-0472">Membrane</keyword>
<feature type="chain" id="PRO_5027007327" evidence="6">
    <location>
        <begin position="22"/>
        <end position="281"/>
    </location>
</feature>
<evidence type="ECO:0000256" key="3">
    <source>
        <dbReference type="ARBA" id="ARBA00023136"/>
    </source>
</evidence>
<keyword evidence="5" id="KW-0449">Lipoprotein</keyword>
<dbReference type="Gene3D" id="3.40.50.10610">
    <property type="entry name" value="ABC-type transport auxiliary lipoprotein component"/>
    <property type="match status" value="2"/>
</dbReference>
<evidence type="ECO:0000256" key="1">
    <source>
        <dbReference type="ARBA" id="ARBA00022475"/>
    </source>
</evidence>
<reference evidence="7 8" key="1">
    <citation type="submission" date="2020-06" db="EMBL/GenBank/DDBJ databases">
        <title>Oricola thermophila sp. nov. isolated from a tidal sediments.</title>
        <authorList>
            <person name="Kwon K.K."/>
            <person name="Yang S.-H."/>
            <person name="Park M.-J."/>
        </authorList>
    </citation>
    <scope>NUCLEOTIDE SEQUENCE [LARGE SCALE GENOMIC DNA]</scope>
    <source>
        <strain evidence="7 8">MEBiC13590</strain>
    </source>
</reference>
<dbReference type="EMBL" id="CP054836">
    <property type="protein sequence ID" value="QKV19482.1"/>
    <property type="molecule type" value="Genomic_DNA"/>
</dbReference>
<name>A0A6N1VJB0_9HYPH</name>
<evidence type="ECO:0000313" key="8">
    <source>
        <dbReference type="Proteomes" id="UP000509367"/>
    </source>
</evidence>
<feature type="signal peptide" evidence="6">
    <location>
        <begin position="1"/>
        <end position="21"/>
    </location>
</feature>
<accession>A0A6N1VJB0</accession>
<evidence type="ECO:0000256" key="2">
    <source>
        <dbReference type="ARBA" id="ARBA00022729"/>
    </source>
</evidence>
<evidence type="ECO:0000256" key="6">
    <source>
        <dbReference type="SAM" id="SignalP"/>
    </source>
</evidence>
<evidence type="ECO:0000256" key="4">
    <source>
        <dbReference type="ARBA" id="ARBA00023139"/>
    </source>
</evidence>
<dbReference type="Proteomes" id="UP000509367">
    <property type="component" value="Chromosome"/>
</dbReference>
<dbReference type="InterPro" id="IPR005534">
    <property type="entry name" value="Curli_assmbl/transp-comp_CsgG"/>
</dbReference>
<evidence type="ECO:0000256" key="5">
    <source>
        <dbReference type="ARBA" id="ARBA00023288"/>
    </source>
</evidence>
<dbReference type="KEGG" id="orm:HTY61_13970"/>